<proteinExistence type="predicted"/>
<comment type="caution">
    <text evidence="1">The sequence shown here is derived from an EMBL/GenBank/DDBJ whole genome shotgun (WGS) entry which is preliminary data.</text>
</comment>
<name>A0AAV6HLR7_9TELE</name>
<reference evidence="1 2" key="1">
    <citation type="submission" date="2020-10" db="EMBL/GenBank/DDBJ databases">
        <title>Chromosome-scale genome assembly of the Allis shad, Alosa alosa.</title>
        <authorList>
            <person name="Margot Z."/>
            <person name="Christophe K."/>
            <person name="Cabau C."/>
            <person name="Louis A."/>
            <person name="Berthelot C."/>
            <person name="Parey E."/>
            <person name="Roest Crollius H."/>
            <person name="Montfort J."/>
            <person name="Robinson-Rechavi M."/>
            <person name="Bucao C."/>
            <person name="Bouchez O."/>
            <person name="Gislard M."/>
            <person name="Lluch J."/>
            <person name="Milhes M."/>
            <person name="Lampietro C."/>
            <person name="Lopez Roques C."/>
            <person name="Donnadieu C."/>
            <person name="Braasch I."/>
            <person name="Desvignes T."/>
            <person name="Postlethwait J."/>
            <person name="Bobe J."/>
            <person name="Guiguen Y."/>
        </authorList>
    </citation>
    <scope>NUCLEOTIDE SEQUENCE [LARGE SCALE GENOMIC DNA]</scope>
    <source>
        <strain evidence="1">M-15738</strain>
        <tissue evidence="1">Blood</tissue>
    </source>
</reference>
<evidence type="ECO:0000313" key="2">
    <source>
        <dbReference type="Proteomes" id="UP000823561"/>
    </source>
</evidence>
<keyword evidence="2" id="KW-1185">Reference proteome</keyword>
<gene>
    <name evidence="1" type="ORF">AALO_G00019980</name>
</gene>
<organism evidence="1 2">
    <name type="scientific">Alosa alosa</name>
    <name type="common">allis shad</name>
    <dbReference type="NCBI Taxonomy" id="278164"/>
    <lineage>
        <taxon>Eukaryota</taxon>
        <taxon>Metazoa</taxon>
        <taxon>Chordata</taxon>
        <taxon>Craniata</taxon>
        <taxon>Vertebrata</taxon>
        <taxon>Euteleostomi</taxon>
        <taxon>Actinopterygii</taxon>
        <taxon>Neopterygii</taxon>
        <taxon>Teleostei</taxon>
        <taxon>Clupei</taxon>
        <taxon>Clupeiformes</taxon>
        <taxon>Clupeoidei</taxon>
        <taxon>Clupeidae</taxon>
        <taxon>Alosa</taxon>
    </lineage>
</organism>
<dbReference type="Proteomes" id="UP000823561">
    <property type="component" value="Chromosome 1"/>
</dbReference>
<sequence length="73" mass="8078">MAKHRGHLHLQFITDQTTVQTSDGLLKYNVASSFSTGKDLHGLENTEPIEVQEGSLVCSAAPLPRQDEESVQW</sequence>
<protein>
    <submittedName>
        <fullName evidence="1">Uncharacterized protein</fullName>
    </submittedName>
</protein>
<dbReference type="EMBL" id="JADWDJ010000001">
    <property type="protein sequence ID" value="KAG5286891.1"/>
    <property type="molecule type" value="Genomic_DNA"/>
</dbReference>
<accession>A0AAV6HLR7</accession>
<dbReference type="AlphaFoldDB" id="A0AAV6HLR7"/>
<evidence type="ECO:0000313" key="1">
    <source>
        <dbReference type="EMBL" id="KAG5286891.1"/>
    </source>
</evidence>